<reference evidence="2" key="1">
    <citation type="submission" date="2018-02" db="EMBL/GenBank/DDBJ databases">
        <title>Rhizophora mucronata_Transcriptome.</title>
        <authorList>
            <person name="Meera S.P."/>
            <person name="Sreeshan A."/>
            <person name="Augustine A."/>
        </authorList>
    </citation>
    <scope>NUCLEOTIDE SEQUENCE</scope>
    <source>
        <tissue evidence="2">Leaf</tissue>
    </source>
</reference>
<accession>A0A2P2JBR1</accession>
<dbReference type="EMBL" id="GGEC01010433">
    <property type="protein sequence ID" value="MBW90916.1"/>
    <property type="molecule type" value="Transcribed_RNA"/>
</dbReference>
<name>A0A2P2JBR1_RHIMU</name>
<keyword evidence="1" id="KW-1133">Transmembrane helix</keyword>
<evidence type="ECO:0000256" key="1">
    <source>
        <dbReference type="SAM" id="Phobius"/>
    </source>
</evidence>
<feature type="transmembrane region" description="Helical" evidence="1">
    <location>
        <begin position="12"/>
        <end position="33"/>
    </location>
</feature>
<keyword evidence="1" id="KW-0812">Transmembrane</keyword>
<protein>
    <submittedName>
        <fullName evidence="2">Uncharacterized protein</fullName>
    </submittedName>
</protein>
<proteinExistence type="predicted"/>
<sequence>MPTKRILHFWNAHTILAGFLLIFTYYMWFYSFHAWFSVTCISWNRNGHWVQNYFKIPCLSFMFGLLGNTCTHFLISAI</sequence>
<feature type="transmembrane region" description="Helical" evidence="1">
    <location>
        <begin position="53"/>
        <end position="75"/>
    </location>
</feature>
<organism evidence="2">
    <name type="scientific">Rhizophora mucronata</name>
    <name type="common">Asiatic mangrove</name>
    <dbReference type="NCBI Taxonomy" id="61149"/>
    <lineage>
        <taxon>Eukaryota</taxon>
        <taxon>Viridiplantae</taxon>
        <taxon>Streptophyta</taxon>
        <taxon>Embryophyta</taxon>
        <taxon>Tracheophyta</taxon>
        <taxon>Spermatophyta</taxon>
        <taxon>Magnoliopsida</taxon>
        <taxon>eudicotyledons</taxon>
        <taxon>Gunneridae</taxon>
        <taxon>Pentapetalae</taxon>
        <taxon>rosids</taxon>
        <taxon>fabids</taxon>
        <taxon>Malpighiales</taxon>
        <taxon>Rhizophoraceae</taxon>
        <taxon>Rhizophora</taxon>
    </lineage>
</organism>
<evidence type="ECO:0000313" key="2">
    <source>
        <dbReference type="EMBL" id="MBW90916.1"/>
    </source>
</evidence>
<keyword evidence="1" id="KW-0472">Membrane</keyword>
<dbReference type="AlphaFoldDB" id="A0A2P2JBR1"/>